<feature type="domain" description="DNA2/NAM7 helicase-like C-terminal" evidence="7">
    <location>
        <begin position="167"/>
        <end position="371"/>
    </location>
</feature>
<dbReference type="CDD" id="cd18808">
    <property type="entry name" value="SF1_C_Upf1"/>
    <property type="match status" value="1"/>
</dbReference>
<keyword evidence="4" id="KW-0347">Helicase</keyword>
<evidence type="ECO:0000256" key="2">
    <source>
        <dbReference type="ARBA" id="ARBA00022741"/>
    </source>
</evidence>
<evidence type="ECO:0000259" key="6">
    <source>
        <dbReference type="Pfam" id="PF13086"/>
    </source>
</evidence>
<keyword evidence="3" id="KW-0378">Hydrolase</keyword>
<evidence type="ECO:0000256" key="3">
    <source>
        <dbReference type="ARBA" id="ARBA00022801"/>
    </source>
</evidence>
<evidence type="ECO:0000259" key="7">
    <source>
        <dbReference type="Pfam" id="PF13087"/>
    </source>
</evidence>
<gene>
    <name evidence="8" type="ORF">BaRGS_00036315</name>
</gene>
<name>A0ABD0JCQ5_9CAEN</name>
<evidence type="ECO:0000256" key="4">
    <source>
        <dbReference type="ARBA" id="ARBA00022806"/>
    </source>
</evidence>
<organism evidence="8 9">
    <name type="scientific">Batillaria attramentaria</name>
    <dbReference type="NCBI Taxonomy" id="370345"/>
    <lineage>
        <taxon>Eukaryota</taxon>
        <taxon>Metazoa</taxon>
        <taxon>Spiralia</taxon>
        <taxon>Lophotrochozoa</taxon>
        <taxon>Mollusca</taxon>
        <taxon>Gastropoda</taxon>
        <taxon>Caenogastropoda</taxon>
        <taxon>Sorbeoconcha</taxon>
        <taxon>Cerithioidea</taxon>
        <taxon>Batillariidae</taxon>
        <taxon>Batillaria</taxon>
    </lineage>
</organism>
<dbReference type="GO" id="GO:0004386">
    <property type="term" value="F:helicase activity"/>
    <property type="evidence" value="ECO:0007669"/>
    <property type="project" value="UniProtKB-KW"/>
</dbReference>
<keyword evidence="2" id="KW-0547">Nucleotide-binding</keyword>
<protein>
    <recommendedName>
        <fullName evidence="10">DNA2/NAM7 helicase-like C-terminal domain-containing protein</fullName>
    </recommendedName>
</protein>
<dbReference type="GO" id="GO:0005524">
    <property type="term" value="F:ATP binding"/>
    <property type="evidence" value="ECO:0007669"/>
    <property type="project" value="UniProtKB-KW"/>
</dbReference>
<dbReference type="EMBL" id="JACVVK020000508">
    <property type="protein sequence ID" value="KAK7469686.1"/>
    <property type="molecule type" value="Genomic_DNA"/>
</dbReference>
<evidence type="ECO:0000256" key="1">
    <source>
        <dbReference type="ARBA" id="ARBA00007913"/>
    </source>
</evidence>
<feature type="domain" description="DNA2/NAM7 helicase helicase" evidence="6">
    <location>
        <begin position="75"/>
        <end position="157"/>
    </location>
</feature>
<dbReference type="InterPro" id="IPR041677">
    <property type="entry name" value="DNA2/NAM7_AAA_11"/>
</dbReference>
<keyword evidence="5" id="KW-0067">ATP-binding</keyword>
<comment type="similarity">
    <text evidence="1">Belongs to the DNA2/NAM7 helicase family.</text>
</comment>
<sequence>MVRVNEEEVESLLFPVPRDTIPPRKKKLANVQEYPQLQKITLHHLIRRPANHYSQKIEEFDSLFGLYPHDITDDQVEEYRRVVAQAQLQELRQAEIVLATCCTTAAPKMAHGTNVRQIIIDDCAACKEPESLVPVILHRKAQQVVIVGDEKQLQPTVRNLTARSLGLDRSLLERYADQAVTLEEQYRMHQGISEFPALHYGQKLTCVTKSQVGPAALDIWPASRAQPIAFCHLVGREEKETVATENGVEQSVYNVKEMETVVSVVTGLVQQNGVNEERIVVVAQYSAQCQLIRQQLAQRSLQVPVNTVPDCQGHEYDYVVFATTRSVPRSQVERMPTKDWMERHFGRLADKHQVNMAITRAKEGLIIIGNKHLLKCHPMWSTLLTHYRKLKKLVDAADFLRTVS</sequence>
<dbReference type="Proteomes" id="UP001519460">
    <property type="component" value="Unassembled WGS sequence"/>
</dbReference>
<dbReference type="InterPro" id="IPR041679">
    <property type="entry name" value="DNA2/NAM7-like_C"/>
</dbReference>
<dbReference type="Pfam" id="PF13086">
    <property type="entry name" value="AAA_11"/>
    <property type="match status" value="1"/>
</dbReference>
<dbReference type="InterPro" id="IPR050534">
    <property type="entry name" value="Coronavir_polyprotein_1ab"/>
</dbReference>
<proteinExistence type="inferred from homology"/>
<keyword evidence="9" id="KW-1185">Reference proteome</keyword>
<dbReference type="SUPFAM" id="SSF52540">
    <property type="entry name" value="P-loop containing nucleoside triphosphate hydrolases"/>
    <property type="match status" value="1"/>
</dbReference>
<dbReference type="Pfam" id="PF13087">
    <property type="entry name" value="AAA_12"/>
    <property type="match status" value="1"/>
</dbReference>
<dbReference type="Gene3D" id="3.40.50.300">
    <property type="entry name" value="P-loop containing nucleotide triphosphate hydrolases"/>
    <property type="match status" value="2"/>
</dbReference>
<dbReference type="InterPro" id="IPR027417">
    <property type="entry name" value="P-loop_NTPase"/>
</dbReference>
<reference evidence="8 9" key="1">
    <citation type="journal article" date="2023" name="Sci. Data">
        <title>Genome assembly of the Korean intertidal mud-creeper Batillaria attramentaria.</title>
        <authorList>
            <person name="Patra A.K."/>
            <person name="Ho P.T."/>
            <person name="Jun S."/>
            <person name="Lee S.J."/>
            <person name="Kim Y."/>
            <person name="Won Y.J."/>
        </authorList>
    </citation>
    <scope>NUCLEOTIDE SEQUENCE [LARGE SCALE GENOMIC DNA]</scope>
    <source>
        <strain evidence="8">Wonlab-2016</strain>
    </source>
</reference>
<evidence type="ECO:0000313" key="9">
    <source>
        <dbReference type="Proteomes" id="UP001519460"/>
    </source>
</evidence>
<comment type="caution">
    <text evidence="8">The sequence shown here is derived from an EMBL/GenBank/DDBJ whole genome shotgun (WGS) entry which is preliminary data.</text>
</comment>
<dbReference type="GO" id="GO:0016787">
    <property type="term" value="F:hydrolase activity"/>
    <property type="evidence" value="ECO:0007669"/>
    <property type="project" value="UniProtKB-KW"/>
</dbReference>
<dbReference type="PANTHER" id="PTHR43788">
    <property type="entry name" value="DNA2/NAM7 HELICASE FAMILY MEMBER"/>
    <property type="match status" value="1"/>
</dbReference>
<dbReference type="InterPro" id="IPR047187">
    <property type="entry name" value="SF1_C_Upf1"/>
</dbReference>
<evidence type="ECO:0000256" key="5">
    <source>
        <dbReference type="ARBA" id="ARBA00022840"/>
    </source>
</evidence>
<accession>A0ABD0JCQ5</accession>
<evidence type="ECO:0008006" key="10">
    <source>
        <dbReference type="Google" id="ProtNLM"/>
    </source>
</evidence>
<dbReference type="PANTHER" id="PTHR43788:SF16">
    <property type="entry name" value="HELICASE WITH ZINC FINGER 2"/>
    <property type="match status" value="1"/>
</dbReference>
<dbReference type="AlphaFoldDB" id="A0ABD0JCQ5"/>
<evidence type="ECO:0000313" key="8">
    <source>
        <dbReference type="EMBL" id="KAK7469686.1"/>
    </source>
</evidence>